<evidence type="ECO:0000313" key="1">
    <source>
        <dbReference type="EMBL" id="SVE13887.1"/>
    </source>
</evidence>
<feature type="non-terminal residue" evidence="1">
    <location>
        <position position="67"/>
    </location>
</feature>
<reference evidence="1" key="1">
    <citation type="submission" date="2018-05" db="EMBL/GenBank/DDBJ databases">
        <authorList>
            <person name="Lanie J.A."/>
            <person name="Ng W.-L."/>
            <person name="Kazmierczak K.M."/>
            <person name="Andrzejewski T.M."/>
            <person name="Davidsen T.M."/>
            <person name="Wayne K.J."/>
            <person name="Tettelin H."/>
            <person name="Glass J.I."/>
            <person name="Rusch D."/>
            <person name="Podicherti R."/>
            <person name="Tsui H.-C.T."/>
            <person name="Winkler M.E."/>
        </authorList>
    </citation>
    <scope>NUCLEOTIDE SEQUENCE</scope>
</reference>
<dbReference type="EMBL" id="UINC01196745">
    <property type="protein sequence ID" value="SVE13887.1"/>
    <property type="molecule type" value="Genomic_DNA"/>
</dbReference>
<name>A0A383B1C9_9ZZZZ</name>
<dbReference type="Gene3D" id="3.40.50.720">
    <property type="entry name" value="NAD(P)-binding Rossmann-like Domain"/>
    <property type="match status" value="1"/>
</dbReference>
<protein>
    <submittedName>
        <fullName evidence="1">Uncharacterized protein</fullName>
    </submittedName>
</protein>
<sequence>MGRTFVGFGFGAIQGGLFLPEAFRSGNFSRLVVSEIDAEVVAALRAADGSYSCNVATATGVETVRVE</sequence>
<dbReference type="AlphaFoldDB" id="A0A383B1C9"/>
<gene>
    <name evidence="1" type="ORF">METZ01_LOCUS466741</name>
</gene>
<organism evidence="1">
    <name type="scientific">marine metagenome</name>
    <dbReference type="NCBI Taxonomy" id="408172"/>
    <lineage>
        <taxon>unclassified sequences</taxon>
        <taxon>metagenomes</taxon>
        <taxon>ecological metagenomes</taxon>
    </lineage>
</organism>
<accession>A0A383B1C9</accession>
<proteinExistence type="predicted"/>